<evidence type="ECO:0000256" key="2">
    <source>
        <dbReference type="ARBA" id="ARBA00010509"/>
    </source>
</evidence>
<accession>A0A1C4CBV5</accession>
<comment type="similarity">
    <text evidence="2 7">Belongs to the CopC family.</text>
</comment>
<evidence type="ECO:0000256" key="4">
    <source>
        <dbReference type="ARBA" id="ARBA00022729"/>
    </source>
</evidence>
<dbReference type="GO" id="GO:0046688">
    <property type="term" value="P:response to copper ion"/>
    <property type="evidence" value="ECO:0007669"/>
    <property type="project" value="UniProtKB-UniRule"/>
</dbReference>
<dbReference type="EMBL" id="FMAY01000007">
    <property type="protein sequence ID" value="SCC16576.1"/>
    <property type="molecule type" value="Genomic_DNA"/>
</dbReference>
<dbReference type="GO" id="GO:0005507">
    <property type="term" value="F:copper ion binding"/>
    <property type="evidence" value="ECO:0007669"/>
    <property type="project" value="UniProtKB-UniRule"/>
</dbReference>
<dbReference type="InterPro" id="IPR014755">
    <property type="entry name" value="Cu-Rt/internalin_Ig-like"/>
</dbReference>
<evidence type="ECO:0000256" key="8">
    <source>
        <dbReference type="SAM" id="SignalP"/>
    </source>
</evidence>
<dbReference type="Gene3D" id="2.60.40.1220">
    <property type="match status" value="1"/>
</dbReference>
<dbReference type="InterPro" id="IPR007348">
    <property type="entry name" value="CopC_dom"/>
</dbReference>
<evidence type="ECO:0000256" key="1">
    <source>
        <dbReference type="ARBA" id="ARBA00004418"/>
    </source>
</evidence>
<dbReference type="GO" id="GO:0042597">
    <property type="term" value="C:periplasmic space"/>
    <property type="evidence" value="ECO:0007669"/>
    <property type="project" value="UniProtKB-SubCell"/>
</dbReference>
<evidence type="ECO:0000313" key="11">
    <source>
        <dbReference type="Proteomes" id="UP000198975"/>
    </source>
</evidence>
<dbReference type="Proteomes" id="UP000198975">
    <property type="component" value="Unassembled WGS sequence"/>
</dbReference>
<dbReference type="NCBIfam" id="NF007636">
    <property type="entry name" value="PRK10301.1"/>
    <property type="match status" value="1"/>
</dbReference>
<evidence type="ECO:0000259" key="9">
    <source>
        <dbReference type="Pfam" id="PF04234"/>
    </source>
</evidence>
<evidence type="ECO:0000256" key="5">
    <source>
        <dbReference type="ARBA" id="ARBA00022764"/>
    </source>
</evidence>
<dbReference type="FunFam" id="2.60.40.1220:FF:000001">
    <property type="entry name" value="CopC domain-containing protein YobA"/>
    <property type="match status" value="1"/>
</dbReference>
<feature type="domain" description="CopC" evidence="9">
    <location>
        <begin position="27"/>
        <end position="123"/>
    </location>
</feature>
<feature type="chain" id="PRO_5008689782" description="Copper resistance protein C" evidence="8">
    <location>
        <begin position="27"/>
        <end position="124"/>
    </location>
</feature>
<gene>
    <name evidence="10" type="ORF">GA0061071_10794</name>
</gene>
<evidence type="ECO:0000256" key="6">
    <source>
        <dbReference type="ARBA" id="ARBA00023008"/>
    </source>
</evidence>
<dbReference type="Pfam" id="PF04234">
    <property type="entry name" value="CopC"/>
    <property type="match status" value="1"/>
</dbReference>
<dbReference type="OrthoDB" id="9796814at2"/>
<comment type="function">
    <text evidence="7">Involved in copper resistance.</text>
</comment>
<evidence type="ECO:0000313" key="10">
    <source>
        <dbReference type="EMBL" id="SCC16576.1"/>
    </source>
</evidence>
<keyword evidence="5 7" id="KW-0574">Periplasm</keyword>
<dbReference type="RefSeq" id="WP_061496658.1">
    <property type="nucleotide sequence ID" value="NZ_CP115659.1"/>
</dbReference>
<dbReference type="PANTHER" id="PTHR34820:SF4">
    <property type="entry name" value="INNER MEMBRANE PROTEIN YEBZ"/>
    <property type="match status" value="1"/>
</dbReference>
<keyword evidence="6 7" id="KW-0186">Copper</keyword>
<dbReference type="GO" id="GO:0005886">
    <property type="term" value="C:plasma membrane"/>
    <property type="evidence" value="ECO:0007669"/>
    <property type="project" value="TreeGrafter"/>
</dbReference>
<keyword evidence="4 7" id="KW-0732">Signal</keyword>
<reference evidence="11" key="1">
    <citation type="submission" date="2016-08" db="EMBL/GenBank/DDBJ databases">
        <authorList>
            <person name="Varghese N."/>
            <person name="Submissions Spin"/>
        </authorList>
    </citation>
    <scope>NUCLEOTIDE SEQUENCE [LARGE SCALE GENOMIC DNA]</scope>
    <source>
        <strain evidence="11">REICA_082</strain>
    </source>
</reference>
<keyword evidence="11" id="KW-1185">Reference proteome</keyword>
<dbReference type="GO" id="GO:0006825">
    <property type="term" value="P:copper ion transport"/>
    <property type="evidence" value="ECO:0007669"/>
    <property type="project" value="InterPro"/>
</dbReference>
<evidence type="ECO:0000256" key="7">
    <source>
        <dbReference type="RuleBase" id="RU369037"/>
    </source>
</evidence>
<dbReference type="NCBIfam" id="NF033814">
    <property type="entry name" value="copper_CopC"/>
    <property type="match status" value="1"/>
</dbReference>
<feature type="signal peptide" evidence="8">
    <location>
        <begin position="1"/>
        <end position="26"/>
    </location>
</feature>
<evidence type="ECO:0000256" key="3">
    <source>
        <dbReference type="ARBA" id="ARBA00022723"/>
    </source>
</evidence>
<keyword evidence="3 7" id="KW-0479">Metal-binding</keyword>
<dbReference type="InterPro" id="IPR032694">
    <property type="entry name" value="CopC/D"/>
</dbReference>
<dbReference type="InterPro" id="IPR047685">
    <property type="entry name" value="CopC-like"/>
</dbReference>
<dbReference type="InterPro" id="IPR014756">
    <property type="entry name" value="Ig_E-set"/>
</dbReference>
<dbReference type="SUPFAM" id="SSF81296">
    <property type="entry name" value="E set domains"/>
    <property type="match status" value="1"/>
</dbReference>
<organism evidence="10 11">
    <name type="scientific">Kosakonia oryzendophytica</name>
    <dbReference type="NCBI Taxonomy" id="1005665"/>
    <lineage>
        <taxon>Bacteria</taxon>
        <taxon>Pseudomonadati</taxon>
        <taxon>Pseudomonadota</taxon>
        <taxon>Gammaproteobacteria</taxon>
        <taxon>Enterobacterales</taxon>
        <taxon>Enterobacteriaceae</taxon>
        <taxon>Kosakonia</taxon>
    </lineage>
</organism>
<name>A0A1C4CBV5_9ENTR</name>
<proteinExistence type="inferred from homology"/>
<dbReference type="PANTHER" id="PTHR34820">
    <property type="entry name" value="INNER MEMBRANE PROTEIN YEBZ"/>
    <property type="match status" value="1"/>
</dbReference>
<protein>
    <recommendedName>
        <fullName evidence="7">Copper resistance protein C</fullName>
    </recommendedName>
</protein>
<sequence length="124" mass="13497">MLTSAVRRWRMIALITALFATPAALAHAHLKNQYPAAGAEVTAAPQALTLTFSEGIEAQFSGISVTGSQQQIIPTGAIKRNENDKMQMIVPLEQPLTPGQYTVNWHVVSVDGHKTHGQYQFSVK</sequence>
<dbReference type="AlphaFoldDB" id="A0A1C4CBV5"/>
<comment type="subcellular location">
    <subcellularLocation>
        <location evidence="1 7">Periplasm</location>
    </subcellularLocation>
</comment>